<dbReference type="AlphaFoldDB" id="H2YG38"/>
<dbReference type="InParanoid" id="H2YG38"/>
<accession>H2YG38</accession>
<dbReference type="SUPFAM" id="SSF56219">
    <property type="entry name" value="DNase I-like"/>
    <property type="match status" value="1"/>
</dbReference>
<protein>
    <recommendedName>
        <fullName evidence="1">Endonuclease/exonuclease/phosphatase domain-containing protein</fullName>
    </recommendedName>
</protein>
<name>H2YG38_CIOSA</name>
<feature type="domain" description="Endonuclease/exonuclease/phosphatase" evidence="1">
    <location>
        <begin position="10"/>
        <end position="116"/>
    </location>
</feature>
<dbReference type="STRING" id="51511.ENSCSAVP00000004287"/>
<evidence type="ECO:0000313" key="3">
    <source>
        <dbReference type="Proteomes" id="UP000007875"/>
    </source>
</evidence>
<dbReference type="HOGENOM" id="CLU_000680_32_5_1"/>
<dbReference type="InterPro" id="IPR036691">
    <property type="entry name" value="Endo/exonu/phosph_ase_sf"/>
</dbReference>
<dbReference type="GeneTree" id="ENSGT01150000286929"/>
<evidence type="ECO:0000259" key="1">
    <source>
        <dbReference type="Pfam" id="PF14529"/>
    </source>
</evidence>
<dbReference type="eggNOG" id="KOG1075">
    <property type="taxonomic scope" value="Eukaryota"/>
</dbReference>
<dbReference type="OMA" id="NGMISVC"/>
<keyword evidence="3" id="KW-1185">Reference proteome</keyword>
<dbReference type="Pfam" id="PF14529">
    <property type="entry name" value="Exo_endo_phos_2"/>
    <property type="match status" value="1"/>
</dbReference>
<dbReference type="GO" id="GO:0003824">
    <property type="term" value="F:catalytic activity"/>
    <property type="evidence" value="ECO:0007669"/>
    <property type="project" value="InterPro"/>
</dbReference>
<dbReference type="Ensembl" id="ENSCSAVT00000004350.1">
    <property type="protein sequence ID" value="ENSCSAVP00000004287.1"/>
    <property type="gene ID" value="ENSCSAVG00000002537.1"/>
</dbReference>
<proteinExistence type="predicted"/>
<evidence type="ECO:0000313" key="2">
    <source>
        <dbReference type="Ensembl" id="ENSCSAVP00000004287.1"/>
    </source>
</evidence>
<organism evidence="2 3">
    <name type="scientific">Ciona savignyi</name>
    <name type="common">Pacific transparent sea squirt</name>
    <dbReference type="NCBI Taxonomy" id="51511"/>
    <lineage>
        <taxon>Eukaryota</taxon>
        <taxon>Metazoa</taxon>
        <taxon>Chordata</taxon>
        <taxon>Tunicata</taxon>
        <taxon>Ascidiacea</taxon>
        <taxon>Phlebobranchia</taxon>
        <taxon>Cionidae</taxon>
        <taxon>Ciona</taxon>
    </lineage>
</organism>
<dbReference type="Gene3D" id="3.60.10.10">
    <property type="entry name" value="Endonuclease/exonuclease/phosphatase"/>
    <property type="match status" value="1"/>
</dbReference>
<dbReference type="Proteomes" id="UP000007875">
    <property type="component" value="Unassembled WGS sequence"/>
</dbReference>
<sequence>APTSTASEEEMEIFYNTLQETIDSIPSRDVKLLMGDFNAKVGLGQLNERGENLVDFGSTNNLSITNTMFKHHPRHLYTWVSPDHKTRNQIDYVLLGQKEKNVRTRPGADCNSDHQLLAADIKFNLKKLKQPQHPIRLNYKTLDKNYRVEIENKFAPLLLCEEERSADDLWNEGKETIIKIKPRRFDSPVDEALYKKQNTKVQKMMRKDKGKYIEQQCEKIEVNAAHNSTKELYQSVKKLTKSFKPSADTVRKRGSSVDGDDIKERWKKYCSKLYKRNEYLPSFHVELSINEPEPPPLIKEVIEAIKDLKNDKSPGADITAELIKNGGPSLEAFYHKLCCKIWNDQKWPADWVKSVFVPIEKGDTLQCTNNRTIALINHSSKILLKILAKGMLGKMETEIAKEQAGFKAGTGTRNQILNLKMVIEKSREHNRDLFICFVDYTKAFDSVAHDILWKDCQTWGF</sequence>
<reference evidence="2" key="3">
    <citation type="submission" date="2025-09" db="UniProtKB">
        <authorList>
            <consortium name="Ensembl"/>
        </authorList>
    </citation>
    <scope>IDENTIFICATION</scope>
</reference>
<reference evidence="2" key="2">
    <citation type="submission" date="2025-08" db="UniProtKB">
        <authorList>
            <consortium name="Ensembl"/>
        </authorList>
    </citation>
    <scope>IDENTIFICATION</scope>
</reference>
<dbReference type="PANTHER" id="PTHR19446">
    <property type="entry name" value="REVERSE TRANSCRIPTASES"/>
    <property type="match status" value="1"/>
</dbReference>
<reference evidence="3" key="1">
    <citation type="submission" date="2003-08" db="EMBL/GenBank/DDBJ databases">
        <authorList>
            <person name="Birren B."/>
            <person name="Nusbaum C."/>
            <person name="Abebe A."/>
            <person name="Abouelleil A."/>
            <person name="Adekoya E."/>
            <person name="Ait-zahra M."/>
            <person name="Allen N."/>
            <person name="Allen T."/>
            <person name="An P."/>
            <person name="Anderson M."/>
            <person name="Anderson S."/>
            <person name="Arachchi H."/>
            <person name="Armbruster J."/>
            <person name="Bachantsang P."/>
            <person name="Baldwin J."/>
            <person name="Barry A."/>
            <person name="Bayul T."/>
            <person name="Blitshsteyn B."/>
            <person name="Bloom T."/>
            <person name="Blye J."/>
            <person name="Boguslavskiy L."/>
            <person name="Borowsky M."/>
            <person name="Boukhgalter B."/>
            <person name="Brunache A."/>
            <person name="Butler J."/>
            <person name="Calixte N."/>
            <person name="Calvo S."/>
            <person name="Camarata J."/>
            <person name="Campo K."/>
            <person name="Chang J."/>
            <person name="Cheshatsang Y."/>
            <person name="Citroen M."/>
            <person name="Collymore A."/>
            <person name="Considine T."/>
            <person name="Cook A."/>
            <person name="Cooke P."/>
            <person name="Corum B."/>
            <person name="Cuomo C."/>
            <person name="David R."/>
            <person name="Dawoe T."/>
            <person name="Degray S."/>
            <person name="Dodge S."/>
            <person name="Dooley K."/>
            <person name="Dorje P."/>
            <person name="Dorjee K."/>
            <person name="Dorris L."/>
            <person name="Duffey N."/>
            <person name="Dupes A."/>
            <person name="Elkins T."/>
            <person name="Engels R."/>
            <person name="Erickson J."/>
            <person name="Farina A."/>
            <person name="Faro S."/>
            <person name="Ferreira P."/>
            <person name="Fischer H."/>
            <person name="Fitzgerald M."/>
            <person name="Foley K."/>
            <person name="Gage D."/>
            <person name="Galagan J."/>
            <person name="Gearin G."/>
            <person name="Gnerre S."/>
            <person name="Gnirke A."/>
            <person name="Goyette A."/>
            <person name="Graham J."/>
            <person name="Grandbois E."/>
            <person name="Gyaltsen K."/>
            <person name="Hafez N."/>
            <person name="Hagopian D."/>
            <person name="Hagos B."/>
            <person name="Hall J."/>
            <person name="Hatcher B."/>
            <person name="Heller A."/>
            <person name="Higgins H."/>
            <person name="Honan T."/>
            <person name="Horn A."/>
            <person name="Houde N."/>
            <person name="Hughes L."/>
            <person name="Hulme W."/>
            <person name="Husby E."/>
            <person name="Iliev I."/>
            <person name="Jaffe D."/>
            <person name="Jones C."/>
            <person name="Kamal M."/>
            <person name="Kamat A."/>
            <person name="Kamvysselis M."/>
            <person name="Karlsson E."/>
            <person name="Kells C."/>
            <person name="Kieu A."/>
            <person name="Kisner P."/>
            <person name="Kodira C."/>
            <person name="Kulbokas E."/>
            <person name="Labutti K."/>
            <person name="Lama D."/>
            <person name="Landers T."/>
            <person name="Leger J."/>
            <person name="Levine S."/>
            <person name="Lewis D."/>
            <person name="Lewis T."/>
            <person name="Lindblad-toh K."/>
            <person name="Liu X."/>
            <person name="Lokyitsang T."/>
            <person name="Lokyitsang Y."/>
            <person name="Lucien O."/>
            <person name="Lui A."/>
            <person name="Ma L.J."/>
            <person name="Mabbitt R."/>
            <person name="Macdonald J."/>
            <person name="Maclean C."/>
            <person name="Major J."/>
            <person name="Manning J."/>
            <person name="Marabella R."/>
            <person name="Maru K."/>
            <person name="Matthews C."/>
            <person name="Mauceli E."/>
            <person name="Mccarthy M."/>
            <person name="Mcdonough S."/>
            <person name="Mcghee T."/>
            <person name="Meldrim J."/>
            <person name="Meneus L."/>
            <person name="Mesirov J."/>
            <person name="Mihalev A."/>
            <person name="Mihova T."/>
            <person name="Mikkelsen T."/>
            <person name="Mlenga V."/>
            <person name="Moru K."/>
            <person name="Mozes J."/>
            <person name="Mulrain L."/>
            <person name="Munson G."/>
            <person name="Naylor J."/>
            <person name="Newes C."/>
            <person name="Nguyen C."/>
            <person name="Nguyen N."/>
            <person name="Nguyen T."/>
            <person name="Nicol R."/>
            <person name="Nielsen C."/>
            <person name="Nizzari M."/>
            <person name="Norbu C."/>
            <person name="Norbu N."/>
            <person name="O'donnell P."/>
            <person name="Okoawo O."/>
            <person name="O'leary S."/>
            <person name="Omotosho B."/>
            <person name="O'neill K."/>
            <person name="Osman S."/>
            <person name="Parker S."/>
            <person name="Perrin D."/>
            <person name="Phunkhang P."/>
            <person name="Piqani B."/>
            <person name="Purcell S."/>
            <person name="Rachupka T."/>
            <person name="Ramasamy U."/>
            <person name="Rameau R."/>
            <person name="Ray V."/>
            <person name="Raymond C."/>
            <person name="Retta R."/>
            <person name="Richardson S."/>
            <person name="Rise C."/>
            <person name="Rodriguez J."/>
            <person name="Rogers J."/>
            <person name="Rogov P."/>
            <person name="Rutman M."/>
            <person name="Schupbach R."/>
            <person name="Seaman C."/>
            <person name="Settipalli S."/>
            <person name="Sharpe T."/>
            <person name="Sheridan J."/>
            <person name="Sherpa N."/>
            <person name="Shi J."/>
            <person name="Smirnov S."/>
            <person name="Smith C."/>
            <person name="Sougnez C."/>
            <person name="Spencer B."/>
            <person name="Stalker J."/>
            <person name="Stange-thomann N."/>
            <person name="Stavropoulos S."/>
            <person name="Stetson K."/>
            <person name="Stone C."/>
            <person name="Stone S."/>
            <person name="Stubbs M."/>
            <person name="Talamas J."/>
            <person name="Tchuinga P."/>
            <person name="Tenzing P."/>
            <person name="Tesfaye S."/>
            <person name="Theodore J."/>
            <person name="Thoulutsang Y."/>
            <person name="Topham K."/>
            <person name="Towey S."/>
            <person name="Tsamla T."/>
            <person name="Tsomo N."/>
            <person name="Vallee D."/>
            <person name="Vassiliev H."/>
            <person name="Venkataraman V."/>
            <person name="Vinson J."/>
            <person name="Vo A."/>
            <person name="Wade C."/>
            <person name="Wang S."/>
            <person name="Wangchuk T."/>
            <person name="Wangdi T."/>
            <person name="Whittaker C."/>
            <person name="Wilkinson J."/>
            <person name="Wu Y."/>
            <person name="Wyman D."/>
            <person name="Yadav S."/>
            <person name="Yang S."/>
            <person name="Yang X."/>
            <person name="Yeager S."/>
            <person name="Yee E."/>
            <person name="Young G."/>
            <person name="Zainoun J."/>
            <person name="Zembeck L."/>
            <person name="Zimmer A."/>
            <person name="Zody M."/>
            <person name="Lander E."/>
        </authorList>
    </citation>
    <scope>NUCLEOTIDE SEQUENCE [LARGE SCALE GENOMIC DNA]</scope>
</reference>
<dbReference type="InterPro" id="IPR005135">
    <property type="entry name" value="Endo/exonuclease/phosphatase"/>
</dbReference>